<feature type="compositionally biased region" description="Basic and acidic residues" evidence="2">
    <location>
        <begin position="46"/>
        <end position="64"/>
    </location>
</feature>
<evidence type="ECO:0000313" key="4">
    <source>
        <dbReference type="EMBL" id="RFP62360.1"/>
    </source>
</evidence>
<keyword evidence="3" id="KW-0472">Membrane</keyword>
<dbReference type="InterPro" id="IPR045584">
    <property type="entry name" value="Pilin-like"/>
</dbReference>
<keyword evidence="1" id="KW-0488">Methylation</keyword>
<evidence type="ECO:0000256" key="1">
    <source>
        <dbReference type="ARBA" id="ARBA00022481"/>
    </source>
</evidence>
<dbReference type="GO" id="GO:0015627">
    <property type="term" value="C:type II protein secretion system complex"/>
    <property type="evidence" value="ECO:0007669"/>
    <property type="project" value="InterPro"/>
</dbReference>
<protein>
    <submittedName>
        <fullName evidence="4">Prepilin-type N-terminal cleavage/methylation domain-containing protein</fullName>
    </submittedName>
</protein>
<name>A0A372DS27_9GAMM</name>
<dbReference type="Gene3D" id="3.30.700.10">
    <property type="entry name" value="Glycoprotein, Type 4 Pilin"/>
    <property type="match status" value="1"/>
</dbReference>
<dbReference type="InterPro" id="IPR000983">
    <property type="entry name" value="Bac_GSPG_pilin"/>
</dbReference>
<feature type="region of interest" description="Disordered" evidence="2">
    <location>
        <begin position="19"/>
        <end position="64"/>
    </location>
</feature>
<dbReference type="InterPro" id="IPR012902">
    <property type="entry name" value="N_methyl_site"/>
</dbReference>
<dbReference type="PANTHER" id="PTHR30093:SF47">
    <property type="entry name" value="TYPE IV PILUS NON-CORE MINOR PILIN PILE"/>
    <property type="match status" value="1"/>
</dbReference>
<dbReference type="NCBIfam" id="TIGR02532">
    <property type="entry name" value="IV_pilin_GFxxxE"/>
    <property type="match status" value="1"/>
</dbReference>
<proteinExistence type="predicted"/>
<dbReference type="Pfam" id="PF07963">
    <property type="entry name" value="N_methyl"/>
    <property type="match status" value="1"/>
</dbReference>
<comment type="caution">
    <text evidence="4">The sequence shown here is derived from an EMBL/GenBank/DDBJ whole genome shotgun (WGS) entry which is preliminary data.</text>
</comment>
<dbReference type="PRINTS" id="PR00813">
    <property type="entry name" value="BCTERIALGSPG"/>
</dbReference>
<dbReference type="SUPFAM" id="SSF54523">
    <property type="entry name" value="Pili subunits"/>
    <property type="match status" value="1"/>
</dbReference>
<feature type="transmembrane region" description="Helical" evidence="3">
    <location>
        <begin position="91"/>
        <end position="114"/>
    </location>
</feature>
<keyword evidence="5" id="KW-1185">Reference proteome</keyword>
<sequence length="230" mass="24340">MMASTDRVTINSIRVKPVSRDRGRRIADPSCSPQGNLGGRIVANKPRADGRPQGTDERPPGARWRFRGDAKIGATAKGRPAMRQRAISKGFTLIELMVVLAIIAIIAAIAVPSYTESVRKGRRADAVREIGRLQLELERWRAENPCYGQSAVGTCPTFTAVGAYPALPDATASPYYTLTIVTASTGPSGYQITAAPRAGSAQVGDRCGTYTFTLAAGVLTKTAGSSNCGI</sequence>
<dbReference type="Pfam" id="PF16732">
    <property type="entry name" value="ComP_DUS"/>
    <property type="match status" value="1"/>
</dbReference>
<keyword evidence="3" id="KW-0812">Transmembrane</keyword>
<dbReference type="GO" id="GO:0015628">
    <property type="term" value="P:protein secretion by the type II secretion system"/>
    <property type="evidence" value="ECO:0007669"/>
    <property type="project" value="InterPro"/>
</dbReference>
<accession>A0A372DS27</accession>
<gene>
    <name evidence="4" type="ORF">D0Y53_00610</name>
</gene>
<dbReference type="Proteomes" id="UP000262917">
    <property type="component" value="Unassembled WGS sequence"/>
</dbReference>
<dbReference type="AlphaFoldDB" id="A0A372DS27"/>
<dbReference type="InterPro" id="IPR031982">
    <property type="entry name" value="PilE-like"/>
</dbReference>
<dbReference type="PANTHER" id="PTHR30093">
    <property type="entry name" value="GENERAL SECRETION PATHWAY PROTEIN G"/>
    <property type="match status" value="1"/>
</dbReference>
<dbReference type="PROSITE" id="PS00409">
    <property type="entry name" value="PROKAR_NTER_METHYL"/>
    <property type="match status" value="1"/>
</dbReference>
<reference evidence="4 5" key="1">
    <citation type="submission" date="2018-08" db="EMBL/GenBank/DDBJ databases">
        <title>Lysobacter weifangensis sp. nov., a new member of the family 'Xanthomonadaceae', isolated from soil in a farmland.</title>
        <authorList>
            <person name="Zhao H."/>
        </authorList>
    </citation>
    <scope>NUCLEOTIDE SEQUENCE [LARGE SCALE GENOMIC DNA]</scope>
    <source>
        <strain evidence="4 5">WF-2</strain>
    </source>
</reference>
<organism evidence="4 5">
    <name type="scientific">Cognatiluteimonas weifangensis</name>
    <dbReference type="NCBI Taxonomy" id="2303539"/>
    <lineage>
        <taxon>Bacteria</taxon>
        <taxon>Pseudomonadati</taxon>
        <taxon>Pseudomonadota</taxon>
        <taxon>Gammaproteobacteria</taxon>
        <taxon>Lysobacterales</taxon>
        <taxon>Lysobacteraceae</taxon>
        <taxon>Cognatiluteimonas</taxon>
    </lineage>
</organism>
<evidence type="ECO:0000313" key="5">
    <source>
        <dbReference type="Proteomes" id="UP000262917"/>
    </source>
</evidence>
<evidence type="ECO:0000256" key="3">
    <source>
        <dbReference type="SAM" id="Phobius"/>
    </source>
</evidence>
<evidence type="ECO:0000256" key="2">
    <source>
        <dbReference type="SAM" id="MobiDB-lite"/>
    </source>
</evidence>
<dbReference type="EMBL" id="QVPD01000001">
    <property type="protein sequence ID" value="RFP62360.1"/>
    <property type="molecule type" value="Genomic_DNA"/>
</dbReference>
<dbReference type="GO" id="GO:0043683">
    <property type="term" value="P:type IV pilus assembly"/>
    <property type="evidence" value="ECO:0007669"/>
    <property type="project" value="InterPro"/>
</dbReference>
<keyword evidence="3" id="KW-1133">Transmembrane helix</keyword>